<dbReference type="OrthoDB" id="9804207at2"/>
<gene>
    <name evidence="2" type="ORF">C7459_10982</name>
</gene>
<dbReference type="InterPro" id="IPR000415">
    <property type="entry name" value="Nitroreductase-like"/>
</dbReference>
<dbReference type="InterPro" id="IPR052530">
    <property type="entry name" value="NAD(P)H_nitroreductase"/>
</dbReference>
<evidence type="ECO:0000259" key="1">
    <source>
        <dbReference type="Pfam" id="PF00881"/>
    </source>
</evidence>
<evidence type="ECO:0000313" key="2">
    <source>
        <dbReference type="EMBL" id="PWK12730.1"/>
    </source>
</evidence>
<keyword evidence="3" id="KW-1185">Reference proteome</keyword>
<dbReference type="Proteomes" id="UP000245634">
    <property type="component" value="Unassembled WGS sequence"/>
</dbReference>
<feature type="domain" description="Nitroreductase" evidence="1">
    <location>
        <begin position="62"/>
        <end position="140"/>
    </location>
</feature>
<comment type="caution">
    <text evidence="2">The sequence shown here is derived from an EMBL/GenBank/DDBJ whole genome shotgun (WGS) entry which is preliminary data.</text>
</comment>
<name>A0A316D8E4_9BACL</name>
<dbReference type="InterPro" id="IPR029479">
    <property type="entry name" value="Nitroreductase"/>
</dbReference>
<proteinExistence type="predicted"/>
<dbReference type="PANTHER" id="PTHR43821:SF1">
    <property type="entry name" value="NAD(P)H NITROREDUCTASE YDJA-RELATED"/>
    <property type="match status" value="1"/>
</dbReference>
<evidence type="ECO:0000313" key="3">
    <source>
        <dbReference type="Proteomes" id="UP000245634"/>
    </source>
</evidence>
<dbReference type="RefSeq" id="WP_109689399.1">
    <property type="nucleotide sequence ID" value="NZ_QGGL01000009.1"/>
</dbReference>
<dbReference type="SUPFAM" id="SSF55469">
    <property type="entry name" value="FMN-dependent nitroreductase-like"/>
    <property type="match status" value="1"/>
</dbReference>
<dbReference type="PANTHER" id="PTHR43821">
    <property type="entry name" value="NAD(P)H NITROREDUCTASE YDJA-RELATED"/>
    <property type="match status" value="1"/>
</dbReference>
<dbReference type="Pfam" id="PF00881">
    <property type="entry name" value="Nitroreductase"/>
    <property type="match status" value="2"/>
</dbReference>
<sequence length="161" mass="17552">MNVIEAIQNRRNVKQFKPDSIAREKVLEWLQAAACAPNHRLTEPWEILWIGPETRAQIPHKNNFGGAPVLLAILSTPALNQIDRNEHYAAVSCFIQNFLLAAHADGVATGWSSAGAGKKVQELLGVPPGYEVVGILPVGYPAAVPAPKPRTPIEQKLRDLP</sequence>
<reference evidence="2 3" key="1">
    <citation type="submission" date="2018-05" db="EMBL/GenBank/DDBJ databases">
        <title>Genomic Encyclopedia of Type Strains, Phase IV (KMG-IV): sequencing the most valuable type-strain genomes for metagenomic binning, comparative biology and taxonomic classification.</title>
        <authorList>
            <person name="Goeker M."/>
        </authorList>
    </citation>
    <scope>NUCLEOTIDE SEQUENCE [LARGE SCALE GENOMIC DNA]</scope>
    <source>
        <strain evidence="2 3">DSM 18773</strain>
    </source>
</reference>
<dbReference type="EMBL" id="QGGL01000009">
    <property type="protein sequence ID" value="PWK12730.1"/>
    <property type="molecule type" value="Genomic_DNA"/>
</dbReference>
<feature type="domain" description="Nitroreductase" evidence="1">
    <location>
        <begin position="7"/>
        <end position="58"/>
    </location>
</feature>
<dbReference type="GO" id="GO:0016491">
    <property type="term" value="F:oxidoreductase activity"/>
    <property type="evidence" value="ECO:0007669"/>
    <property type="project" value="InterPro"/>
</dbReference>
<protein>
    <submittedName>
        <fullName evidence="2">Nitroreductase</fullName>
    </submittedName>
</protein>
<organism evidence="2 3">
    <name type="scientific">Tumebacillus permanentifrigoris</name>
    <dbReference type="NCBI Taxonomy" id="378543"/>
    <lineage>
        <taxon>Bacteria</taxon>
        <taxon>Bacillati</taxon>
        <taxon>Bacillota</taxon>
        <taxon>Bacilli</taxon>
        <taxon>Bacillales</taxon>
        <taxon>Alicyclobacillaceae</taxon>
        <taxon>Tumebacillus</taxon>
    </lineage>
</organism>
<accession>A0A316D8E4</accession>
<dbReference type="AlphaFoldDB" id="A0A316D8E4"/>
<dbReference type="Gene3D" id="3.40.109.10">
    <property type="entry name" value="NADH Oxidase"/>
    <property type="match status" value="1"/>
</dbReference>